<evidence type="ECO:0000313" key="2">
    <source>
        <dbReference type="Proteomes" id="UP000541444"/>
    </source>
</evidence>
<comment type="caution">
    <text evidence="1">The sequence shown here is derived from an EMBL/GenBank/DDBJ whole genome shotgun (WGS) entry which is preliminary data.</text>
</comment>
<sequence>LHSLSSTISPLLGLRLKTRKVIRASGEVIRTKIALGPKFQRIVYGRSNDLLTRSNKKGSVCLFLSSF</sequence>
<proteinExistence type="predicted"/>
<reference evidence="1 2" key="1">
    <citation type="journal article" date="2020" name="IScience">
        <title>Genome Sequencing of the Endangered Kingdonia uniflora (Circaeasteraceae, Ranunculales) Reveals Potential Mechanisms of Evolutionary Specialization.</title>
        <authorList>
            <person name="Sun Y."/>
            <person name="Deng T."/>
            <person name="Zhang A."/>
            <person name="Moore M.J."/>
            <person name="Landis J.B."/>
            <person name="Lin N."/>
            <person name="Zhang H."/>
            <person name="Zhang X."/>
            <person name="Huang J."/>
            <person name="Zhang X."/>
            <person name="Sun H."/>
            <person name="Wang H."/>
        </authorList>
    </citation>
    <scope>NUCLEOTIDE SEQUENCE [LARGE SCALE GENOMIC DNA]</scope>
    <source>
        <strain evidence="1">TB1705</strain>
        <tissue evidence="1">Leaf</tissue>
    </source>
</reference>
<dbReference type="AlphaFoldDB" id="A0A7J7MAR5"/>
<organism evidence="1 2">
    <name type="scientific">Kingdonia uniflora</name>
    <dbReference type="NCBI Taxonomy" id="39325"/>
    <lineage>
        <taxon>Eukaryota</taxon>
        <taxon>Viridiplantae</taxon>
        <taxon>Streptophyta</taxon>
        <taxon>Embryophyta</taxon>
        <taxon>Tracheophyta</taxon>
        <taxon>Spermatophyta</taxon>
        <taxon>Magnoliopsida</taxon>
        <taxon>Ranunculales</taxon>
        <taxon>Circaeasteraceae</taxon>
        <taxon>Kingdonia</taxon>
    </lineage>
</organism>
<name>A0A7J7MAR5_9MAGN</name>
<feature type="non-terminal residue" evidence="1">
    <location>
        <position position="1"/>
    </location>
</feature>
<keyword evidence="2" id="KW-1185">Reference proteome</keyword>
<accession>A0A7J7MAR5</accession>
<dbReference type="EMBL" id="JACGCM010001659">
    <property type="protein sequence ID" value="KAF6151985.1"/>
    <property type="molecule type" value="Genomic_DNA"/>
</dbReference>
<dbReference type="Proteomes" id="UP000541444">
    <property type="component" value="Unassembled WGS sequence"/>
</dbReference>
<evidence type="ECO:0000313" key="1">
    <source>
        <dbReference type="EMBL" id="KAF6151985.1"/>
    </source>
</evidence>
<gene>
    <name evidence="1" type="ORF">GIB67_010559</name>
</gene>
<protein>
    <submittedName>
        <fullName evidence="1">Uncharacterized protein</fullName>
    </submittedName>
</protein>